<dbReference type="PANTHER" id="PTHR20956:SF12">
    <property type="entry name" value="FLYWCH-TYPE DOMAIN-CONTAINING PROTEIN"/>
    <property type="match status" value="1"/>
</dbReference>
<dbReference type="PANTHER" id="PTHR20956">
    <property type="entry name" value="HEH2P"/>
    <property type="match status" value="1"/>
</dbReference>
<accession>A0ABQ9FZN1</accession>
<sequence length="427" mass="48647">MPPRRSACIVCKATVRPKQHAFQCETCQRWQHRTCNTGIDVATYWETVRGNGIINWWCRECGMPENRFSETVSVTEEPMAIEDNDIGVPDQESTRLSLSVIDQRLDDIAPETSPVSYQVLDTGSKRGKPKLVDSHGYTYTVNKETNAGKIYWWCSVRGKHKRCPATVLQTTDTYQPGVHPHSHPGVPGIQSAANIEEQVKSAAVADVFRSASEIVEEVLAEIVDLREPEGARPKIPNLVRNANRARQRLRPPEPQNLDFEVAYNERDDIHKFIRKLFALPLLPAEHIPDAFEELSSGSHPTQIVELLNNIHDNWMTSSVWTVSSWSVFNMSVRTNNDVEGWHRRINDRAHGSTNVPFYLLIQLLHREAKCLPTQIKLICEGKLKRVQRKSTLKLFKKLHSLWNAYENGEVSTSHILKRCGRIYAPMT</sequence>
<keyword evidence="1" id="KW-0479">Metal-binding</keyword>
<organism evidence="5 6">
    <name type="scientific">Tegillarca granosa</name>
    <name type="common">Malaysian cockle</name>
    <name type="synonym">Anadara granosa</name>
    <dbReference type="NCBI Taxonomy" id="220873"/>
    <lineage>
        <taxon>Eukaryota</taxon>
        <taxon>Metazoa</taxon>
        <taxon>Spiralia</taxon>
        <taxon>Lophotrochozoa</taxon>
        <taxon>Mollusca</taxon>
        <taxon>Bivalvia</taxon>
        <taxon>Autobranchia</taxon>
        <taxon>Pteriomorphia</taxon>
        <taxon>Arcoida</taxon>
        <taxon>Arcoidea</taxon>
        <taxon>Arcidae</taxon>
        <taxon>Tegillarca</taxon>
    </lineage>
</organism>
<gene>
    <name evidence="5" type="ORF">KUTeg_000956</name>
</gene>
<proteinExistence type="predicted"/>
<name>A0ABQ9FZN1_TEGGR</name>
<dbReference type="InterPro" id="IPR013083">
    <property type="entry name" value="Znf_RING/FYVE/PHD"/>
</dbReference>
<dbReference type="Gene3D" id="2.20.25.240">
    <property type="match status" value="1"/>
</dbReference>
<evidence type="ECO:0000256" key="3">
    <source>
        <dbReference type="ARBA" id="ARBA00022833"/>
    </source>
</evidence>
<dbReference type="InterPro" id="IPR011011">
    <property type="entry name" value="Znf_FYVE_PHD"/>
</dbReference>
<protein>
    <recommendedName>
        <fullName evidence="4">FLYWCH-type domain-containing protein</fullName>
    </recommendedName>
</protein>
<evidence type="ECO:0000313" key="5">
    <source>
        <dbReference type="EMBL" id="KAJ8321492.1"/>
    </source>
</evidence>
<evidence type="ECO:0000256" key="1">
    <source>
        <dbReference type="ARBA" id="ARBA00022723"/>
    </source>
</evidence>
<keyword evidence="6" id="KW-1185">Reference proteome</keyword>
<keyword evidence="3" id="KW-0862">Zinc</keyword>
<dbReference type="InterPro" id="IPR019786">
    <property type="entry name" value="Zinc_finger_PHD-type_CS"/>
</dbReference>
<dbReference type="InterPro" id="IPR007588">
    <property type="entry name" value="Znf_FLYWCH"/>
</dbReference>
<evidence type="ECO:0000259" key="4">
    <source>
        <dbReference type="Pfam" id="PF04500"/>
    </source>
</evidence>
<dbReference type="Gene3D" id="3.30.40.10">
    <property type="entry name" value="Zinc/RING finger domain, C3HC4 (zinc finger)"/>
    <property type="match status" value="1"/>
</dbReference>
<comment type="caution">
    <text evidence="5">The sequence shown here is derived from an EMBL/GenBank/DDBJ whole genome shotgun (WGS) entry which is preliminary data.</text>
</comment>
<evidence type="ECO:0000313" key="6">
    <source>
        <dbReference type="Proteomes" id="UP001217089"/>
    </source>
</evidence>
<dbReference type="Pfam" id="PF04500">
    <property type="entry name" value="FLYWCH"/>
    <property type="match status" value="1"/>
</dbReference>
<dbReference type="Proteomes" id="UP001217089">
    <property type="component" value="Unassembled WGS sequence"/>
</dbReference>
<dbReference type="EMBL" id="JARBDR010000058">
    <property type="protein sequence ID" value="KAJ8321492.1"/>
    <property type="molecule type" value="Genomic_DNA"/>
</dbReference>
<reference evidence="5 6" key="1">
    <citation type="submission" date="2022-12" db="EMBL/GenBank/DDBJ databases">
        <title>Chromosome-level genome of Tegillarca granosa.</title>
        <authorList>
            <person name="Kim J."/>
        </authorList>
    </citation>
    <scope>NUCLEOTIDE SEQUENCE [LARGE SCALE GENOMIC DNA]</scope>
    <source>
        <strain evidence="5">Teg-2019</strain>
        <tissue evidence="5">Adductor muscle</tissue>
    </source>
</reference>
<feature type="domain" description="FLYWCH-type" evidence="4">
    <location>
        <begin position="124"/>
        <end position="183"/>
    </location>
</feature>
<dbReference type="PROSITE" id="PS01359">
    <property type="entry name" value="ZF_PHD_1"/>
    <property type="match status" value="1"/>
</dbReference>
<keyword evidence="2" id="KW-0863">Zinc-finger</keyword>
<evidence type="ECO:0000256" key="2">
    <source>
        <dbReference type="ARBA" id="ARBA00022771"/>
    </source>
</evidence>
<dbReference type="SUPFAM" id="SSF57903">
    <property type="entry name" value="FYVE/PHD zinc finger"/>
    <property type="match status" value="1"/>
</dbReference>